<dbReference type="EMBL" id="CP002480">
    <property type="protein sequence ID" value="ADW68910.1"/>
    <property type="molecule type" value="Genomic_DNA"/>
</dbReference>
<dbReference type="HOGENOM" id="CLU_023845_0_1_0"/>
<dbReference type="PANTHER" id="PTHR43179:SF7">
    <property type="entry name" value="RHAMNOSYLTRANSFERASE WBBL"/>
    <property type="match status" value="1"/>
</dbReference>
<evidence type="ECO:0000313" key="2">
    <source>
        <dbReference type="EMBL" id="ADW68910.1"/>
    </source>
</evidence>
<evidence type="ECO:0000313" key="3">
    <source>
        <dbReference type="Proteomes" id="UP000000343"/>
    </source>
</evidence>
<feature type="domain" description="Glycosyltransferase 2-like" evidence="1">
    <location>
        <begin position="30"/>
        <end position="154"/>
    </location>
</feature>
<dbReference type="KEGG" id="acm:AciX9_1864"/>
<dbReference type="Proteomes" id="UP000000343">
    <property type="component" value="Chromosome"/>
</dbReference>
<organism evidence="3">
    <name type="scientific">Granulicella tundricola (strain ATCC BAA-1859 / DSM 23138 / MP5ACTX9)</name>
    <dbReference type="NCBI Taxonomy" id="1198114"/>
    <lineage>
        <taxon>Bacteria</taxon>
        <taxon>Pseudomonadati</taxon>
        <taxon>Acidobacteriota</taxon>
        <taxon>Terriglobia</taxon>
        <taxon>Terriglobales</taxon>
        <taxon>Acidobacteriaceae</taxon>
        <taxon>Granulicella</taxon>
    </lineage>
</organism>
<name>E8X014_GRATM</name>
<proteinExistence type="predicted"/>
<keyword evidence="3" id="KW-1185">Reference proteome</keyword>
<keyword evidence="2" id="KW-0808">Transferase</keyword>
<evidence type="ECO:0000259" key="1">
    <source>
        <dbReference type="Pfam" id="PF00535"/>
    </source>
</evidence>
<protein>
    <submittedName>
        <fullName evidence="2">Glycosyl transferase family 2</fullName>
    </submittedName>
</protein>
<reference evidence="3" key="1">
    <citation type="submission" date="2011-01" db="EMBL/GenBank/DDBJ databases">
        <title>Complete sequence of chromosome of Acidobacterium sp. MP5ACTX9.</title>
        <authorList>
            <consortium name="US DOE Joint Genome Institute"/>
            <person name="Lucas S."/>
            <person name="Copeland A."/>
            <person name="Lapidus A."/>
            <person name="Cheng J.-F."/>
            <person name="Goodwin L."/>
            <person name="Pitluck S."/>
            <person name="Teshima H."/>
            <person name="Detter J.C."/>
            <person name="Han C."/>
            <person name="Tapia R."/>
            <person name="Land M."/>
            <person name="Hauser L."/>
            <person name="Kyrpides N."/>
            <person name="Ivanova N."/>
            <person name="Ovchinnikova G."/>
            <person name="Pagani I."/>
            <person name="Rawat S.R."/>
            <person name="Mannisto M."/>
            <person name="Haggblom M.M."/>
            <person name="Woyke T."/>
        </authorList>
    </citation>
    <scope>NUCLEOTIDE SEQUENCE [LARGE SCALE GENOMIC DNA]</scope>
    <source>
        <strain evidence="3">MP5ACTX9</strain>
    </source>
</reference>
<dbReference type="AlphaFoldDB" id="E8X014"/>
<dbReference type="Gene3D" id="3.90.550.10">
    <property type="entry name" value="Spore Coat Polysaccharide Biosynthesis Protein SpsA, Chain A"/>
    <property type="match status" value="1"/>
</dbReference>
<dbReference type="PANTHER" id="PTHR43179">
    <property type="entry name" value="RHAMNOSYLTRANSFERASE WBBL"/>
    <property type="match status" value="1"/>
</dbReference>
<sequence length="350" mass="39641">MKETLLQGNISDLAPTSLQEDVAKSVFDVSIIIVSFNTQAILRECLESVFREAHPFRAEVFVVDNASMDGSAEMVERQFPAVRLIRSEVNLGFGGANNLALKQARGRFFVLLNSDAFFAPGALALALEHMEETPDCALGGCLLVGRDGSSQPSSRCFHTVIGDAIVLTGLAAKFPKSRILGRFDRTWADESVPSKVDWVPGAFSIVRPEALRQVGLFDPDFFLYYEEVDLCLRMKRAGLKVWYWPDVVVTHVGGESSRQLKSMDYSSPASQVVKWRMRSTLLYYRKHHGSKALLAKWLEKTLYWFTILRNRWSGEPWRQRRANYNRSLIRLMDEAWKDTQGGRVSPARPW</sequence>
<dbReference type="eggNOG" id="COG1216">
    <property type="taxonomic scope" value="Bacteria"/>
</dbReference>
<dbReference type="GO" id="GO:0016740">
    <property type="term" value="F:transferase activity"/>
    <property type="evidence" value="ECO:0007669"/>
    <property type="project" value="UniProtKB-KW"/>
</dbReference>
<dbReference type="InterPro" id="IPR001173">
    <property type="entry name" value="Glyco_trans_2-like"/>
</dbReference>
<dbReference type="PaxDb" id="1198114-AciX9_1864"/>
<accession>E8X014</accession>
<dbReference type="STRING" id="1198114.AciX9_1864"/>
<dbReference type="Pfam" id="PF00535">
    <property type="entry name" value="Glycos_transf_2"/>
    <property type="match status" value="1"/>
</dbReference>
<dbReference type="SUPFAM" id="SSF53448">
    <property type="entry name" value="Nucleotide-diphospho-sugar transferases"/>
    <property type="match status" value="1"/>
</dbReference>
<dbReference type="InterPro" id="IPR029044">
    <property type="entry name" value="Nucleotide-diphossugar_trans"/>
</dbReference>
<dbReference type="CDD" id="cd04186">
    <property type="entry name" value="GT_2_like_c"/>
    <property type="match status" value="1"/>
</dbReference>
<gene>
    <name evidence="2" type="ordered locus">AciX9_1864</name>
</gene>